<protein>
    <submittedName>
        <fullName evidence="14">Leucine-rich transmembrane protein-like</fullName>
    </submittedName>
</protein>
<dbReference type="InterPro" id="IPR051432">
    <property type="entry name" value="KCNMA1_auxiliary"/>
</dbReference>
<evidence type="ECO:0000256" key="12">
    <source>
        <dbReference type="ARBA" id="ARBA00023303"/>
    </source>
</evidence>
<evidence type="ECO:0000256" key="4">
    <source>
        <dbReference type="ARBA" id="ARBA00022614"/>
    </source>
</evidence>
<dbReference type="InParanoid" id="A0A1V9XK20"/>
<dbReference type="PANTHER" id="PTHR46473">
    <property type="entry name" value="GH08155P"/>
    <property type="match status" value="1"/>
</dbReference>
<dbReference type="GO" id="GO:0034220">
    <property type="term" value="P:monoatomic ion transmembrane transport"/>
    <property type="evidence" value="ECO:0007669"/>
    <property type="project" value="UniProtKB-KW"/>
</dbReference>
<dbReference type="GO" id="GO:0005886">
    <property type="term" value="C:plasma membrane"/>
    <property type="evidence" value="ECO:0007669"/>
    <property type="project" value="UniProtKB-SubCell"/>
</dbReference>
<comment type="subcellular location">
    <subcellularLocation>
        <location evidence="1">Cell membrane</location>
        <topology evidence="1">Single-pass membrane protein</topology>
    </subcellularLocation>
</comment>
<dbReference type="OrthoDB" id="1055097at2759"/>
<evidence type="ECO:0000256" key="8">
    <source>
        <dbReference type="ARBA" id="ARBA00022989"/>
    </source>
</evidence>
<proteinExistence type="predicted"/>
<keyword evidence="12" id="KW-0407">Ion channel</keyword>
<keyword evidence="11" id="KW-1015">Disulfide bond</keyword>
<dbReference type="SUPFAM" id="SSF52058">
    <property type="entry name" value="L domain-like"/>
    <property type="match status" value="1"/>
</dbReference>
<reference evidence="14 15" key="1">
    <citation type="journal article" date="2017" name="Gigascience">
        <title>Draft genome of the honey bee ectoparasitic mite, Tropilaelaps mercedesae, is shaped by the parasitic life history.</title>
        <authorList>
            <person name="Dong X."/>
            <person name="Armstrong S.D."/>
            <person name="Xia D."/>
            <person name="Makepeace B.L."/>
            <person name="Darby A.C."/>
            <person name="Kadowaki T."/>
        </authorList>
    </citation>
    <scope>NUCLEOTIDE SEQUENCE [LARGE SCALE GENOMIC DNA]</scope>
    <source>
        <strain evidence="14">Wuxi-XJTLU</strain>
    </source>
</reference>
<dbReference type="EMBL" id="MNPL01009198">
    <property type="protein sequence ID" value="OQR73829.1"/>
    <property type="molecule type" value="Genomic_DNA"/>
</dbReference>
<keyword evidence="7" id="KW-0677">Repeat</keyword>
<evidence type="ECO:0000256" key="7">
    <source>
        <dbReference type="ARBA" id="ARBA00022737"/>
    </source>
</evidence>
<keyword evidence="2" id="KW-0813">Transport</keyword>
<evidence type="ECO:0000256" key="5">
    <source>
        <dbReference type="ARBA" id="ARBA00022692"/>
    </source>
</evidence>
<accession>A0A1V9XK20</accession>
<sequence>MRVTVLLAALRGLLIKEVVNANPLSRLGCRYYEDALIFNCNGSSLDRVVEAIRYLEQKFIHTNRIPVRHVNLLHGNFTELPFFLSKFNETLEGIRIHNTSLTHIYPDAFSGLSRVRFLDLSKNNLTAIPYAISTLHNLQFLNVSSNRLRRLEPQSQFSSWKRLRLLDLSSNYIDKLELLDLKPSSATVERLLLDNNDIASVPQEWSSLPLPQLKEISINNNALTTFPWFHLKFTPRLITVRLRKNNIETFPFYFMSSHPGENLTIDMSGELTT</sequence>
<evidence type="ECO:0000313" key="14">
    <source>
        <dbReference type="EMBL" id="OQR73829.1"/>
    </source>
</evidence>
<evidence type="ECO:0000256" key="10">
    <source>
        <dbReference type="ARBA" id="ARBA00023136"/>
    </source>
</evidence>
<evidence type="ECO:0000313" key="15">
    <source>
        <dbReference type="Proteomes" id="UP000192247"/>
    </source>
</evidence>
<evidence type="ECO:0000256" key="9">
    <source>
        <dbReference type="ARBA" id="ARBA00023065"/>
    </source>
</evidence>
<comment type="caution">
    <text evidence="14">The sequence shown here is derived from an EMBL/GenBank/DDBJ whole genome shotgun (WGS) entry which is preliminary data.</text>
</comment>
<evidence type="ECO:0000256" key="1">
    <source>
        <dbReference type="ARBA" id="ARBA00004162"/>
    </source>
</evidence>
<name>A0A1V9XK20_9ACAR</name>
<keyword evidence="15" id="KW-1185">Reference proteome</keyword>
<evidence type="ECO:0000256" key="6">
    <source>
        <dbReference type="ARBA" id="ARBA00022729"/>
    </source>
</evidence>
<dbReference type="SMART" id="SM00369">
    <property type="entry name" value="LRR_TYP"/>
    <property type="match status" value="3"/>
</dbReference>
<keyword evidence="9" id="KW-0406">Ion transport</keyword>
<evidence type="ECO:0000256" key="11">
    <source>
        <dbReference type="ARBA" id="ARBA00023157"/>
    </source>
</evidence>
<dbReference type="Gene3D" id="3.80.10.10">
    <property type="entry name" value="Ribonuclease Inhibitor"/>
    <property type="match status" value="2"/>
</dbReference>
<evidence type="ECO:0000256" key="3">
    <source>
        <dbReference type="ARBA" id="ARBA00022475"/>
    </source>
</evidence>
<dbReference type="Proteomes" id="UP000192247">
    <property type="component" value="Unassembled WGS sequence"/>
</dbReference>
<feature type="chain" id="PRO_5012144814" evidence="13">
    <location>
        <begin position="22"/>
        <end position="273"/>
    </location>
</feature>
<evidence type="ECO:0000256" key="2">
    <source>
        <dbReference type="ARBA" id="ARBA00022448"/>
    </source>
</evidence>
<keyword evidence="8" id="KW-1133">Transmembrane helix</keyword>
<dbReference type="STRING" id="418985.A0A1V9XK20"/>
<keyword evidence="6 13" id="KW-0732">Signal</keyword>
<dbReference type="Pfam" id="PF13855">
    <property type="entry name" value="LRR_8"/>
    <property type="match status" value="1"/>
</dbReference>
<keyword evidence="3" id="KW-1003">Cell membrane</keyword>
<evidence type="ECO:0000256" key="13">
    <source>
        <dbReference type="SAM" id="SignalP"/>
    </source>
</evidence>
<dbReference type="InterPro" id="IPR001611">
    <property type="entry name" value="Leu-rich_rpt"/>
</dbReference>
<keyword evidence="4" id="KW-0433">Leucine-rich repeat</keyword>
<dbReference type="PROSITE" id="PS51450">
    <property type="entry name" value="LRR"/>
    <property type="match status" value="2"/>
</dbReference>
<dbReference type="InterPro" id="IPR003591">
    <property type="entry name" value="Leu-rich_rpt_typical-subtyp"/>
</dbReference>
<organism evidence="14 15">
    <name type="scientific">Tropilaelaps mercedesae</name>
    <dbReference type="NCBI Taxonomy" id="418985"/>
    <lineage>
        <taxon>Eukaryota</taxon>
        <taxon>Metazoa</taxon>
        <taxon>Ecdysozoa</taxon>
        <taxon>Arthropoda</taxon>
        <taxon>Chelicerata</taxon>
        <taxon>Arachnida</taxon>
        <taxon>Acari</taxon>
        <taxon>Parasitiformes</taxon>
        <taxon>Mesostigmata</taxon>
        <taxon>Gamasina</taxon>
        <taxon>Dermanyssoidea</taxon>
        <taxon>Laelapidae</taxon>
        <taxon>Tropilaelaps</taxon>
    </lineage>
</organism>
<feature type="signal peptide" evidence="13">
    <location>
        <begin position="1"/>
        <end position="21"/>
    </location>
</feature>
<keyword evidence="10" id="KW-0472">Membrane</keyword>
<dbReference type="PANTHER" id="PTHR46473:SF10">
    <property type="entry name" value="LD45603P-RELATED"/>
    <property type="match status" value="1"/>
</dbReference>
<dbReference type="AlphaFoldDB" id="A0A1V9XK20"/>
<keyword evidence="5 14" id="KW-0812">Transmembrane</keyword>
<dbReference type="InterPro" id="IPR032675">
    <property type="entry name" value="LRR_dom_sf"/>
</dbReference>
<gene>
    <name evidence="14" type="ORF">BIW11_01071</name>
</gene>